<keyword evidence="2 4" id="KW-0326">Glycosidase</keyword>
<dbReference type="EC" id="3.2.2.1" evidence="4"/>
<organism evidence="4 5">
    <name type="scientific">Acetobacter senegalensis</name>
    <dbReference type="NCBI Taxonomy" id="446692"/>
    <lineage>
        <taxon>Bacteria</taxon>
        <taxon>Pseudomonadati</taxon>
        <taxon>Pseudomonadota</taxon>
        <taxon>Alphaproteobacteria</taxon>
        <taxon>Acetobacterales</taxon>
        <taxon>Acetobacteraceae</taxon>
        <taxon>Acetobacter</taxon>
    </lineage>
</organism>
<evidence type="ECO:0000256" key="2">
    <source>
        <dbReference type="ARBA" id="ARBA00023295"/>
    </source>
</evidence>
<dbReference type="PANTHER" id="PTHR12304:SF4">
    <property type="entry name" value="URIDINE NUCLEOSIDASE"/>
    <property type="match status" value="1"/>
</dbReference>
<name>A0A0U5ES88_9PROT</name>
<dbReference type="PANTHER" id="PTHR12304">
    <property type="entry name" value="INOSINE-URIDINE PREFERRING NUCLEOSIDE HYDROLASE"/>
    <property type="match status" value="1"/>
</dbReference>
<dbReference type="Pfam" id="PF01156">
    <property type="entry name" value="IU_nuc_hydro"/>
    <property type="match status" value="1"/>
</dbReference>
<dbReference type="RefSeq" id="WP_082666593.1">
    <property type="nucleotide sequence ID" value="NZ_LN606600.1"/>
</dbReference>
<dbReference type="Proteomes" id="UP000056109">
    <property type="component" value="Chromosome I"/>
</dbReference>
<feature type="domain" description="Inosine/uridine-preferring nucleoside hydrolase" evidence="3">
    <location>
        <begin position="13"/>
        <end position="309"/>
    </location>
</feature>
<dbReference type="GO" id="GO:0006152">
    <property type="term" value="P:purine nucleoside catabolic process"/>
    <property type="evidence" value="ECO:0007669"/>
    <property type="project" value="TreeGrafter"/>
</dbReference>
<evidence type="ECO:0000256" key="1">
    <source>
        <dbReference type="ARBA" id="ARBA00022801"/>
    </source>
</evidence>
<dbReference type="Gene3D" id="3.90.245.10">
    <property type="entry name" value="Ribonucleoside hydrolase-like"/>
    <property type="match status" value="1"/>
</dbReference>
<dbReference type="PATRIC" id="fig|446692.3.peg.1324"/>
<dbReference type="GO" id="GO:0008477">
    <property type="term" value="F:purine nucleosidase activity"/>
    <property type="evidence" value="ECO:0007669"/>
    <property type="project" value="UniProtKB-EC"/>
</dbReference>
<dbReference type="AlphaFoldDB" id="A0A0U5ES88"/>
<keyword evidence="5" id="KW-1185">Reference proteome</keyword>
<sequence length="320" mass="34568">MTKSQQISAVRSLIIDTDPGHDDAFALFLALASPNINILGISAISGNIPVMASAENARRVVEIAGFPEMEVRPGAVMPLMRAARYAHDIHGKTGIDGYDWPMPANPPLSEDSIDWMIRTLLTHPAKSVTLLALGPLTNVALMLRRSPAAASRVRNIVMMGGGFFEGGNVSPAAEFNILVDPEAAAVVFTAGVPLTVMPIDCTQSALMPVDWKDRLAALGTRTGDACAGMISFFEQHGNRKFGTRTRPLHDALAMAWILWPELFSGKDCYVAIETGSTLTLGMTVVDWWGSTGLPANCHWVRSCAMEKIYELMFDSLAKLP</sequence>
<gene>
    <name evidence="4" type="primary">iunH</name>
    <name evidence="4" type="ORF">ASN_1319</name>
</gene>
<keyword evidence="1 4" id="KW-0378">Hydrolase</keyword>
<reference evidence="5" key="1">
    <citation type="submission" date="2014-09" db="EMBL/GenBank/DDBJ databases">
        <authorList>
            <person name="Illeghems K.G."/>
        </authorList>
    </citation>
    <scope>NUCLEOTIDE SEQUENCE [LARGE SCALE GENOMIC DNA]</scope>
    <source>
        <strain evidence="5">108B</strain>
    </source>
</reference>
<proteinExistence type="predicted"/>
<protein>
    <submittedName>
        <fullName evidence="4">Purine nucleosidase</fullName>
        <ecNumber evidence="4">3.2.2.1</ecNumber>
    </submittedName>
</protein>
<dbReference type="EMBL" id="LN606600">
    <property type="protein sequence ID" value="CEF40684.1"/>
    <property type="molecule type" value="Genomic_DNA"/>
</dbReference>
<dbReference type="GeneID" id="34782403"/>
<evidence type="ECO:0000259" key="3">
    <source>
        <dbReference type="Pfam" id="PF01156"/>
    </source>
</evidence>
<dbReference type="InterPro" id="IPR036452">
    <property type="entry name" value="Ribo_hydro-like"/>
</dbReference>
<dbReference type="KEGG" id="asz:ASN_1319"/>
<dbReference type="InterPro" id="IPR001910">
    <property type="entry name" value="Inosine/uridine_hydrolase_dom"/>
</dbReference>
<accession>A0A0U5ES88</accession>
<dbReference type="GO" id="GO:0005829">
    <property type="term" value="C:cytosol"/>
    <property type="evidence" value="ECO:0007669"/>
    <property type="project" value="TreeGrafter"/>
</dbReference>
<dbReference type="CDD" id="cd02651">
    <property type="entry name" value="nuc_hydro_IU_UC_XIUA"/>
    <property type="match status" value="1"/>
</dbReference>
<evidence type="ECO:0000313" key="5">
    <source>
        <dbReference type="Proteomes" id="UP000056109"/>
    </source>
</evidence>
<dbReference type="SUPFAM" id="SSF53590">
    <property type="entry name" value="Nucleoside hydrolase"/>
    <property type="match status" value="1"/>
</dbReference>
<dbReference type="InterPro" id="IPR023186">
    <property type="entry name" value="IUNH"/>
</dbReference>
<evidence type="ECO:0000313" key="4">
    <source>
        <dbReference type="EMBL" id="CEF40684.1"/>
    </source>
</evidence>